<dbReference type="InterPro" id="IPR019410">
    <property type="entry name" value="Methyltransf_16"/>
</dbReference>
<gene>
    <name evidence="1" type="ORF">KP509_25G004200</name>
</gene>
<dbReference type="OMA" id="WFLENEF"/>
<sequence length="348" mass="38382">MLSDDDDCFLISREEDGNEELAQQLDQKENDEVEALVVYKLSPGPAEIKVRELRSQGLSFQTWPAAYALCSYLEHKFCSGMIQKLASDKPSIPRSLRVLELGAGTGMVGILCATLGAHSILTDLPHVVPNLQHNAMLNQDVVSGSGLGGSIEVRTLRWGERADVDDVTGSPVDLIVASDVVYYDHLFEPLLCTLKWLLHSEKCHEEDVTSKIQDDPLIETDINDCVSSLAMRREFSRQSQTYSSADGIGRASCMCSTTGIQESKNEGVAYSNGHLKASAEHDGGPLDNAARKEVSPLVLLAHLRRWKKDSRFFKKASKIFEVKVVHKQLEGTGSRTGVTVYSLARYKK</sequence>
<dbReference type="EMBL" id="CM035430">
    <property type="protein sequence ID" value="KAH7297628.1"/>
    <property type="molecule type" value="Genomic_DNA"/>
</dbReference>
<evidence type="ECO:0000313" key="2">
    <source>
        <dbReference type="Proteomes" id="UP000825935"/>
    </source>
</evidence>
<evidence type="ECO:0000313" key="1">
    <source>
        <dbReference type="EMBL" id="KAH7297628.1"/>
    </source>
</evidence>
<dbReference type="Proteomes" id="UP000825935">
    <property type="component" value="Chromosome 25"/>
</dbReference>
<dbReference type="InterPro" id="IPR029063">
    <property type="entry name" value="SAM-dependent_MTases_sf"/>
</dbReference>
<comment type="caution">
    <text evidence="1">The sequence shown here is derived from an EMBL/GenBank/DDBJ whole genome shotgun (WGS) entry which is preliminary data.</text>
</comment>
<dbReference type="PANTHER" id="PTHR14614:SF132">
    <property type="entry name" value="PROTEIN-LYSINE METHYLTRANSFERASE C42C1.13"/>
    <property type="match status" value="1"/>
</dbReference>
<dbReference type="OrthoDB" id="413520at2759"/>
<dbReference type="Pfam" id="PF10294">
    <property type="entry name" value="Methyltransf_16"/>
    <property type="match status" value="1"/>
</dbReference>
<dbReference type="SUPFAM" id="SSF53335">
    <property type="entry name" value="S-adenosyl-L-methionine-dependent methyltransferases"/>
    <property type="match status" value="1"/>
</dbReference>
<keyword evidence="2" id="KW-1185">Reference proteome</keyword>
<protein>
    <submittedName>
        <fullName evidence="1">Uncharacterized protein</fullName>
    </submittedName>
</protein>
<reference evidence="1" key="1">
    <citation type="submission" date="2021-08" db="EMBL/GenBank/DDBJ databases">
        <title>WGS assembly of Ceratopteris richardii.</title>
        <authorList>
            <person name="Marchant D.B."/>
            <person name="Chen G."/>
            <person name="Jenkins J."/>
            <person name="Shu S."/>
            <person name="Leebens-Mack J."/>
            <person name="Grimwood J."/>
            <person name="Schmutz J."/>
            <person name="Soltis P."/>
            <person name="Soltis D."/>
            <person name="Chen Z.-H."/>
        </authorList>
    </citation>
    <scope>NUCLEOTIDE SEQUENCE</scope>
    <source>
        <strain evidence="1">Whitten #5841</strain>
        <tissue evidence="1">Leaf</tissue>
    </source>
</reference>
<name>A0A8T2RQ35_CERRI</name>
<dbReference type="AlphaFoldDB" id="A0A8T2RQ35"/>
<dbReference type="Gene3D" id="3.40.50.150">
    <property type="entry name" value="Vaccinia Virus protein VP39"/>
    <property type="match status" value="1"/>
</dbReference>
<dbReference type="PANTHER" id="PTHR14614">
    <property type="entry name" value="HEPATOCELLULAR CARCINOMA-ASSOCIATED ANTIGEN"/>
    <property type="match status" value="1"/>
</dbReference>
<accession>A0A8T2RQ35</accession>
<organism evidence="1 2">
    <name type="scientific">Ceratopteris richardii</name>
    <name type="common">Triangle waterfern</name>
    <dbReference type="NCBI Taxonomy" id="49495"/>
    <lineage>
        <taxon>Eukaryota</taxon>
        <taxon>Viridiplantae</taxon>
        <taxon>Streptophyta</taxon>
        <taxon>Embryophyta</taxon>
        <taxon>Tracheophyta</taxon>
        <taxon>Polypodiopsida</taxon>
        <taxon>Polypodiidae</taxon>
        <taxon>Polypodiales</taxon>
        <taxon>Pteridineae</taxon>
        <taxon>Pteridaceae</taxon>
        <taxon>Parkerioideae</taxon>
        <taxon>Ceratopteris</taxon>
    </lineage>
</organism>
<proteinExistence type="predicted"/>